<comment type="caution">
    <text evidence="2">The sequence shown here is derived from an EMBL/GenBank/DDBJ whole genome shotgun (WGS) entry which is preliminary data.</text>
</comment>
<organism evidence="2 3">
    <name type="scientific">Dissostichus eleginoides</name>
    <name type="common">Patagonian toothfish</name>
    <name type="synonym">Dissostichus amissus</name>
    <dbReference type="NCBI Taxonomy" id="100907"/>
    <lineage>
        <taxon>Eukaryota</taxon>
        <taxon>Metazoa</taxon>
        <taxon>Chordata</taxon>
        <taxon>Craniata</taxon>
        <taxon>Vertebrata</taxon>
        <taxon>Euteleostomi</taxon>
        <taxon>Actinopterygii</taxon>
        <taxon>Neopterygii</taxon>
        <taxon>Teleostei</taxon>
        <taxon>Neoteleostei</taxon>
        <taxon>Acanthomorphata</taxon>
        <taxon>Eupercaria</taxon>
        <taxon>Perciformes</taxon>
        <taxon>Notothenioidei</taxon>
        <taxon>Nototheniidae</taxon>
        <taxon>Dissostichus</taxon>
    </lineage>
</organism>
<protein>
    <submittedName>
        <fullName evidence="2">Dynein heavy chain-like protein</fullName>
    </submittedName>
</protein>
<feature type="compositionally biased region" description="Basic and acidic residues" evidence="1">
    <location>
        <begin position="1"/>
        <end position="24"/>
    </location>
</feature>
<name>A0AAD9CAC8_DISEL</name>
<gene>
    <name evidence="2" type="ORF">KUDE01_016811</name>
</gene>
<evidence type="ECO:0000313" key="2">
    <source>
        <dbReference type="EMBL" id="KAK1897278.1"/>
    </source>
</evidence>
<evidence type="ECO:0000256" key="1">
    <source>
        <dbReference type="SAM" id="MobiDB-lite"/>
    </source>
</evidence>
<reference evidence="2" key="1">
    <citation type="submission" date="2023-04" db="EMBL/GenBank/DDBJ databases">
        <title>Chromosome-level genome of Chaenocephalus aceratus.</title>
        <authorList>
            <person name="Park H."/>
        </authorList>
    </citation>
    <scope>NUCLEOTIDE SEQUENCE</scope>
    <source>
        <strain evidence="2">DE</strain>
        <tissue evidence="2">Muscle</tissue>
    </source>
</reference>
<proteinExistence type="predicted"/>
<feature type="region of interest" description="Disordered" evidence="1">
    <location>
        <begin position="1"/>
        <end position="121"/>
    </location>
</feature>
<accession>A0AAD9CAC8</accession>
<evidence type="ECO:0000313" key="3">
    <source>
        <dbReference type="Proteomes" id="UP001228049"/>
    </source>
</evidence>
<feature type="compositionally biased region" description="Basic and acidic residues" evidence="1">
    <location>
        <begin position="33"/>
        <end position="60"/>
    </location>
</feature>
<feature type="compositionally biased region" description="Basic and acidic residues" evidence="1">
    <location>
        <begin position="67"/>
        <end position="121"/>
    </location>
</feature>
<dbReference type="EMBL" id="JASDAP010000009">
    <property type="protein sequence ID" value="KAK1897278.1"/>
    <property type="molecule type" value="Genomic_DNA"/>
</dbReference>
<sequence>MERGHCKVEEINRKGSVREKNERKSWRRTSSARGERTVTGKEKISQEERGGVKKGQVEREESSEETTGEHKPREKTEEKTGGERRNLENGKDEQRGKDKRGDNGSGDERTSQEEENGIERK</sequence>
<dbReference type="AlphaFoldDB" id="A0AAD9CAC8"/>
<dbReference type="Proteomes" id="UP001228049">
    <property type="component" value="Unassembled WGS sequence"/>
</dbReference>
<keyword evidence="3" id="KW-1185">Reference proteome</keyword>